<dbReference type="Pfam" id="PF00872">
    <property type="entry name" value="Transposase_mut"/>
    <property type="match status" value="1"/>
</dbReference>
<dbReference type="OrthoDB" id="9793302at2"/>
<organism evidence="6 7">
    <name type="scientific">Corynebacterium resistens (strain DSM 45100 / JCM 12819 / GTC 2026 / SICGH 158)</name>
    <dbReference type="NCBI Taxonomy" id="662755"/>
    <lineage>
        <taxon>Bacteria</taxon>
        <taxon>Bacillati</taxon>
        <taxon>Actinomycetota</taxon>
        <taxon>Actinomycetes</taxon>
        <taxon>Mycobacteriales</taxon>
        <taxon>Corynebacteriaceae</taxon>
        <taxon>Corynebacterium</taxon>
    </lineage>
</organism>
<keyword evidence="4" id="KW-0238">DNA-binding</keyword>
<dbReference type="InterPro" id="IPR001207">
    <property type="entry name" value="Transposase_mutator"/>
</dbReference>
<comment type="function">
    <text evidence="1">Required for the transposition of the insertion element.</text>
</comment>
<reference evidence="6 7" key="1">
    <citation type="journal article" date="2012" name="BMC Genomics">
        <title>Complete genome sequence, lifestyle, and multi-drug resistance of the human pathogen Corynebacterium resistens DSM 45100 isolated from blood samples of a leukemia patient.</title>
        <authorList>
            <person name="Schroder J."/>
            <person name="Maus I."/>
            <person name="Meyer K."/>
            <person name="Wordemann S."/>
            <person name="Blom J."/>
            <person name="Jaenicke S."/>
            <person name="Schneider J."/>
            <person name="Trost E."/>
            <person name="Tauch A."/>
        </authorList>
    </citation>
    <scope>NUCLEOTIDE SEQUENCE [LARGE SCALE GENOMIC DNA]</scope>
    <source>
        <strain evidence="7">DSM 45100 / JCM 12819 / CCUG 50093 / GTC 2026 / SICGH 158</strain>
    </source>
</reference>
<dbReference type="GO" id="GO:0006313">
    <property type="term" value="P:DNA transposition"/>
    <property type="evidence" value="ECO:0007669"/>
    <property type="project" value="InterPro"/>
</dbReference>
<dbReference type="InterPro" id="IPR048004">
    <property type="entry name" value="IS1249_transpos"/>
</dbReference>
<dbReference type="HOGENOM" id="CLU_062186_0_0_11"/>
<evidence type="ECO:0000256" key="3">
    <source>
        <dbReference type="ARBA" id="ARBA00022578"/>
    </source>
</evidence>
<evidence type="ECO:0000313" key="7">
    <source>
        <dbReference type="Proteomes" id="UP000000492"/>
    </source>
</evidence>
<name>F8DXQ1_CORRG</name>
<evidence type="ECO:0000313" key="6">
    <source>
        <dbReference type="EMBL" id="AEI10388.1"/>
    </source>
</evidence>
<dbReference type="eggNOG" id="COG3677">
    <property type="taxonomic scope" value="Bacteria"/>
</dbReference>
<evidence type="ECO:0000256" key="1">
    <source>
        <dbReference type="ARBA" id="ARBA00002190"/>
    </source>
</evidence>
<evidence type="ECO:0000256" key="2">
    <source>
        <dbReference type="ARBA" id="ARBA00010961"/>
    </source>
</evidence>
<comment type="similarity">
    <text evidence="2">Belongs to the transposase mutator family.</text>
</comment>
<dbReference type="GO" id="GO:0003677">
    <property type="term" value="F:DNA binding"/>
    <property type="evidence" value="ECO:0007669"/>
    <property type="project" value="UniProtKB-KW"/>
</dbReference>
<accession>F8DXQ1</accession>
<keyword evidence="7" id="KW-1185">Reference proteome</keyword>
<gene>
    <name evidence="6" type="ordered locus">CRES_2035</name>
</gene>
<keyword evidence="3" id="KW-0815">Transposition</keyword>
<evidence type="ECO:0000256" key="5">
    <source>
        <dbReference type="ARBA" id="ARBA00023172"/>
    </source>
</evidence>
<dbReference type="AlphaFoldDB" id="F8DXQ1"/>
<dbReference type="EMBL" id="CP002857">
    <property type="protein sequence ID" value="AEI10388.1"/>
    <property type="molecule type" value="Genomic_DNA"/>
</dbReference>
<dbReference type="Proteomes" id="UP000000492">
    <property type="component" value="Chromosome"/>
</dbReference>
<keyword evidence="5" id="KW-0233">DNA recombination</keyword>
<evidence type="ECO:0000256" key="4">
    <source>
        <dbReference type="ARBA" id="ARBA00023125"/>
    </source>
</evidence>
<dbReference type="GO" id="GO:0004803">
    <property type="term" value="F:transposase activity"/>
    <property type="evidence" value="ECO:0007669"/>
    <property type="project" value="InterPro"/>
</dbReference>
<proteinExistence type="inferred from homology"/>
<protein>
    <submittedName>
        <fullName evidence="6">Transposase for insertion sequence element</fullName>
    </submittedName>
</protein>
<sequence>MFNPPEWHPHVLIGGWCAFRVSKNRPRCPICAGQMKKNGTTTKGTTRWRCKDPNCGNSTTRTRTDRTQTRDFKAFVSYATSTATLSELAQQQGVSRWTLDRRFTPFWLIDIPNDGDPQRVYDQIFIDGTYTTAGCLLVAASRDHVISWHWAKRESAHAYTQLLRNIAEPLCVVLDGGQGAYSAIKACWPNAMIQRCLVHAQRVIRRYTTARPRTDAGKAIYALALKLTRITTVDHARNWTLRLHDFGQVFNAFLNEKTPVPKERRTLNNQWEWTHLRVRKAYNSLLHLSRKGWLFTYLQPPPNALEPQRWASTTNSLEGGINAQLKRIADAHRGRSGERQRRMLEWYLHSKTQLPDDPLKIARQCNFGQDQLAKVNDLVEEDHNKADQETGRPAFYDNAIPTEYEHSIGIRKGPMK</sequence>
<dbReference type="NCBIfam" id="NF033544">
    <property type="entry name" value="transpos_IS1249"/>
    <property type="match status" value="1"/>
</dbReference>
<dbReference type="KEGG" id="crd:CRES_2035"/>
<dbReference type="STRING" id="662755.CRES_2035"/>